<feature type="chain" id="PRO_5014911403" evidence="2">
    <location>
        <begin position="21"/>
        <end position="146"/>
    </location>
</feature>
<feature type="signal peptide" evidence="2">
    <location>
        <begin position="1"/>
        <end position="20"/>
    </location>
</feature>
<keyword evidence="2" id="KW-0732">Signal</keyword>
<comment type="caution">
    <text evidence="3">The sequence shown here is derived from an EMBL/GenBank/DDBJ whole genome shotgun (WGS) entry which is preliminary data.</text>
</comment>
<dbReference type="EMBL" id="PGCI01000164">
    <property type="protein sequence ID" value="PLW36184.1"/>
    <property type="molecule type" value="Genomic_DNA"/>
</dbReference>
<protein>
    <submittedName>
        <fullName evidence="3">Uncharacterized protein</fullName>
    </submittedName>
</protein>
<evidence type="ECO:0000256" key="1">
    <source>
        <dbReference type="SAM" id="MobiDB-lite"/>
    </source>
</evidence>
<evidence type="ECO:0000313" key="4">
    <source>
        <dbReference type="Proteomes" id="UP000235392"/>
    </source>
</evidence>
<accession>A0A2N5UEK8</accession>
<dbReference type="Proteomes" id="UP000235392">
    <property type="component" value="Unassembled WGS sequence"/>
</dbReference>
<dbReference type="AlphaFoldDB" id="A0A2N5UEK8"/>
<feature type="region of interest" description="Disordered" evidence="1">
    <location>
        <begin position="57"/>
        <end position="91"/>
    </location>
</feature>
<organism evidence="3 4">
    <name type="scientific">Puccinia coronata f. sp. avenae</name>
    <dbReference type="NCBI Taxonomy" id="200324"/>
    <lineage>
        <taxon>Eukaryota</taxon>
        <taxon>Fungi</taxon>
        <taxon>Dikarya</taxon>
        <taxon>Basidiomycota</taxon>
        <taxon>Pucciniomycotina</taxon>
        <taxon>Pucciniomycetes</taxon>
        <taxon>Pucciniales</taxon>
        <taxon>Pucciniaceae</taxon>
        <taxon>Puccinia</taxon>
    </lineage>
</organism>
<evidence type="ECO:0000313" key="3">
    <source>
        <dbReference type="EMBL" id="PLW36184.1"/>
    </source>
</evidence>
<evidence type="ECO:0000256" key="2">
    <source>
        <dbReference type="SAM" id="SignalP"/>
    </source>
</evidence>
<sequence length="146" mass="16422">MSRSLFYVVCCLVIVHSSHALPIILPRDGVTEAKPESVQPKLCLLICDYWYDDPYYSPEDPPPPPHHHHSDPDPEPSPPPEPDPSSDPDPDPYWDWPYWDWPYWDDPYWDGCDLCIGISLKGTEGSDGGPAGTPKHSVAKSVTQEI</sequence>
<feature type="region of interest" description="Disordered" evidence="1">
    <location>
        <begin position="123"/>
        <end position="146"/>
    </location>
</feature>
<proteinExistence type="predicted"/>
<reference evidence="3 4" key="1">
    <citation type="submission" date="2017-11" db="EMBL/GenBank/DDBJ databases">
        <title>De novo assembly and phasing of dikaryotic genomes from two isolates of Puccinia coronata f. sp. avenae, the causal agent of oat crown rust.</title>
        <authorList>
            <person name="Miller M.E."/>
            <person name="Zhang Y."/>
            <person name="Omidvar V."/>
            <person name="Sperschneider J."/>
            <person name="Schwessinger B."/>
            <person name="Raley C."/>
            <person name="Palmer J.M."/>
            <person name="Garnica D."/>
            <person name="Upadhyaya N."/>
            <person name="Rathjen J."/>
            <person name="Taylor J.M."/>
            <person name="Park R.F."/>
            <person name="Dodds P.N."/>
            <person name="Hirsch C.D."/>
            <person name="Kianian S.F."/>
            <person name="Figueroa M."/>
        </authorList>
    </citation>
    <scope>NUCLEOTIDE SEQUENCE [LARGE SCALE GENOMIC DNA]</scope>
    <source>
        <strain evidence="3">12SD80</strain>
    </source>
</reference>
<name>A0A2N5UEK8_9BASI</name>
<gene>
    <name evidence="3" type="ORF">PCASD_10451</name>
</gene>